<dbReference type="EMBL" id="WHOA01000065">
    <property type="protein sequence ID" value="NOU71407.1"/>
    <property type="molecule type" value="Genomic_DNA"/>
</dbReference>
<dbReference type="Gene3D" id="2.60.40.10">
    <property type="entry name" value="Immunoglobulins"/>
    <property type="match status" value="2"/>
</dbReference>
<accession>A0ABX1XS85</accession>
<dbReference type="InterPro" id="IPR013783">
    <property type="entry name" value="Ig-like_fold"/>
</dbReference>
<sequence length="476" mass="50780">MSTLQKQKRLLKKSIFWSLLMSVLFLVLFNTNVLAALPAPTGLKANSGNGEVTLYWNAVSGAVKHKISRATSSDGKYKHIANNITSTSFTNTAVDNETTYWYKVAAIDSEGNTSEYSSAVSAKPSAVPAAPTALIAVAGDGQAVLAWEASGSNTSYTVKMKTSSTGSYSTVASGVNNTTFTKSGLTNGSIYYFAINATNSAGTSADSNIARVTPVAPPTGSVYWPLSFSTAVNGDEIRYPYGPRRPGDYDYHAGIDINAPEGTPVYAMMDGTVTNITPDNGSSGPGNKVLVNHGNKHWTGYLHLSAFASGLTVGQTVQAGDLIGYVGHTGANSDHLHITYMVGLTSETNNESRSKNPMEILPHSQPTVTAAFRTDTSNTVDINIPVQQNTIRWIILKGQGQTKIADYYDIVGQGSTNRNNQSQYGMYIDVDTPVDPYPAGGGNLHLFVRPDPVSSFIADRIIIKDFNGNTLIDKAK</sequence>
<dbReference type="InterPro" id="IPR011055">
    <property type="entry name" value="Dup_hybrid_motif"/>
</dbReference>
<dbReference type="SMART" id="SM00060">
    <property type="entry name" value="FN3"/>
    <property type="match status" value="2"/>
</dbReference>
<organism evidence="2 3">
    <name type="scientific">Paenibacillus phytorum</name>
    <dbReference type="NCBI Taxonomy" id="2654977"/>
    <lineage>
        <taxon>Bacteria</taxon>
        <taxon>Bacillati</taxon>
        <taxon>Bacillota</taxon>
        <taxon>Bacilli</taxon>
        <taxon>Bacillales</taxon>
        <taxon>Paenibacillaceae</taxon>
        <taxon>Paenibacillus</taxon>
    </lineage>
</organism>
<comment type="caution">
    <text evidence="2">The sequence shown here is derived from an EMBL/GenBank/DDBJ whole genome shotgun (WGS) entry which is preliminary data.</text>
</comment>
<dbReference type="Proteomes" id="UP000616779">
    <property type="component" value="Unassembled WGS sequence"/>
</dbReference>
<dbReference type="CDD" id="cd00063">
    <property type="entry name" value="FN3"/>
    <property type="match status" value="1"/>
</dbReference>
<dbReference type="InterPro" id="IPR050570">
    <property type="entry name" value="Cell_wall_metabolism_enzyme"/>
</dbReference>
<protein>
    <submittedName>
        <fullName evidence="2">Peptidoglycan DD-metalloendopeptidase family protein</fullName>
    </submittedName>
</protein>
<dbReference type="CDD" id="cd12797">
    <property type="entry name" value="M23_peptidase"/>
    <property type="match status" value="1"/>
</dbReference>
<gene>
    <name evidence="2" type="ORF">GC098_08225</name>
</gene>
<dbReference type="InterPro" id="IPR036116">
    <property type="entry name" value="FN3_sf"/>
</dbReference>
<dbReference type="Pfam" id="PF00041">
    <property type="entry name" value="fn3"/>
    <property type="match status" value="1"/>
</dbReference>
<feature type="domain" description="Fibronectin type-III" evidence="1">
    <location>
        <begin position="127"/>
        <end position="218"/>
    </location>
</feature>
<name>A0ABX1XS85_9BACL</name>
<evidence type="ECO:0000259" key="1">
    <source>
        <dbReference type="PROSITE" id="PS50853"/>
    </source>
</evidence>
<dbReference type="SUPFAM" id="SSF49265">
    <property type="entry name" value="Fibronectin type III"/>
    <property type="match status" value="2"/>
</dbReference>
<dbReference type="InterPro" id="IPR003961">
    <property type="entry name" value="FN3_dom"/>
</dbReference>
<dbReference type="PROSITE" id="PS50853">
    <property type="entry name" value="FN3"/>
    <property type="match status" value="1"/>
</dbReference>
<keyword evidence="3" id="KW-1185">Reference proteome</keyword>
<dbReference type="PANTHER" id="PTHR21666:SF286">
    <property type="entry name" value="LIPOPROTEIN NLPD"/>
    <property type="match status" value="1"/>
</dbReference>
<dbReference type="Gene3D" id="2.70.70.10">
    <property type="entry name" value="Glucose Permease (Domain IIA)"/>
    <property type="match status" value="1"/>
</dbReference>
<dbReference type="SUPFAM" id="SSF51261">
    <property type="entry name" value="Duplicated hybrid motif"/>
    <property type="match status" value="1"/>
</dbReference>
<dbReference type="PANTHER" id="PTHR21666">
    <property type="entry name" value="PEPTIDASE-RELATED"/>
    <property type="match status" value="1"/>
</dbReference>
<dbReference type="InterPro" id="IPR016047">
    <property type="entry name" value="M23ase_b-sheet_dom"/>
</dbReference>
<dbReference type="Pfam" id="PF01551">
    <property type="entry name" value="Peptidase_M23"/>
    <property type="match status" value="1"/>
</dbReference>
<evidence type="ECO:0000313" key="2">
    <source>
        <dbReference type="EMBL" id="NOU71407.1"/>
    </source>
</evidence>
<reference evidence="2 3" key="1">
    <citation type="submission" date="2019-10" db="EMBL/GenBank/DDBJ databases">
        <title>Description of Paenibacillus terrestris sp. nov.</title>
        <authorList>
            <person name="Carlier A."/>
            <person name="Qi S."/>
        </authorList>
    </citation>
    <scope>NUCLEOTIDE SEQUENCE [LARGE SCALE GENOMIC DNA]</scope>
    <source>
        <strain evidence="2 3">LMG 31458</strain>
    </source>
</reference>
<evidence type="ECO:0000313" key="3">
    <source>
        <dbReference type="Proteomes" id="UP000616779"/>
    </source>
</evidence>
<dbReference type="RefSeq" id="WP_171642781.1">
    <property type="nucleotide sequence ID" value="NZ_WHOA01000065.1"/>
</dbReference>
<proteinExistence type="predicted"/>